<protein>
    <recommendedName>
        <fullName evidence="1">Retrovirus-related Pol polyprotein from transposon TNT 1-94-like beta-barrel domain-containing protein</fullName>
    </recommendedName>
</protein>
<dbReference type="InterPro" id="IPR054722">
    <property type="entry name" value="PolX-like_BBD"/>
</dbReference>
<evidence type="ECO:0000313" key="3">
    <source>
        <dbReference type="Proteomes" id="UP000765509"/>
    </source>
</evidence>
<name>A0A9Q3KJM9_9BASI</name>
<organism evidence="2 3">
    <name type="scientific">Austropuccinia psidii MF-1</name>
    <dbReference type="NCBI Taxonomy" id="1389203"/>
    <lineage>
        <taxon>Eukaryota</taxon>
        <taxon>Fungi</taxon>
        <taxon>Dikarya</taxon>
        <taxon>Basidiomycota</taxon>
        <taxon>Pucciniomycotina</taxon>
        <taxon>Pucciniomycetes</taxon>
        <taxon>Pucciniales</taxon>
        <taxon>Sphaerophragmiaceae</taxon>
        <taxon>Austropuccinia</taxon>
    </lineage>
</organism>
<dbReference type="OrthoDB" id="8063676at2759"/>
<feature type="domain" description="Retrovirus-related Pol polyprotein from transposon TNT 1-94-like beta-barrel" evidence="1">
    <location>
        <begin position="184"/>
        <end position="260"/>
    </location>
</feature>
<comment type="caution">
    <text evidence="2">The sequence shown here is derived from an EMBL/GenBank/DDBJ whole genome shotgun (WGS) entry which is preliminary data.</text>
</comment>
<accession>A0A9Q3KJM9</accession>
<reference evidence="2" key="1">
    <citation type="submission" date="2021-03" db="EMBL/GenBank/DDBJ databases">
        <title>Draft genome sequence of rust myrtle Austropuccinia psidii MF-1, a brazilian biotype.</title>
        <authorList>
            <person name="Quecine M.C."/>
            <person name="Pachon D.M.R."/>
            <person name="Bonatelli M.L."/>
            <person name="Correr F.H."/>
            <person name="Franceschini L.M."/>
            <person name="Leite T.F."/>
            <person name="Margarido G.R.A."/>
            <person name="Almeida C.A."/>
            <person name="Ferrarezi J.A."/>
            <person name="Labate C.A."/>
        </authorList>
    </citation>
    <scope>NUCLEOTIDE SEQUENCE</scope>
    <source>
        <strain evidence="2">MF-1</strain>
    </source>
</reference>
<proteinExistence type="predicted"/>
<evidence type="ECO:0000259" key="1">
    <source>
        <dbReference type="Pfam" id="PF22936"/>
    </source>
</evidence>
<dbReference type="EMBL" id="AVOT02110704">
    <property type="protein sequence ID" value="MBW0581731.1"/>
    <property type="molecule type" value="Genomic_DNA"/>
</dbReference>
<dbReference type="Pfam" id="PF22936">
    <property type="entry name" value="Pol_BBD"/>
    <property type="match status" value="1"/>
</dbReference>
<keyword evidence="3" id="KW-1185">Reference proteome</keyword>
<dbReference type="Proteomes" id="UP000765509">
    <property type="component" value="Unassembled WGS sequence"/>
</dbReference>
<gene>
    <name evidence="2" type="ORF">O181_121446</name>
</gene>
<sequence>MAELITPRRNIPELNNSNFLQWKIQVQAYLMELDLLDCIIANPEPLQDPVKQAEVVRKRQKTAGILLGTRVFLEFLTVKQEGNLEDFITNITQLLGKVASVGIVIGTPGDIKESLMAEIIVSKLSSTYNYTKEILQSQRPLNTPKNLINANKVIKEDSDFSSIDDNSPTVHFALNTTSSVSDIIADTGCSHHMTSLKSLLGQYEEIDSTITVANGKQAPIVGKGVITILSNGIYTSLPCLHVPSLTATLLIVGKLCKAGFHFKMKGQRCFELRHLGKLQLNGQIFH</sequence>
<dbReference type="AlphaFoldDB" id="A0A9Q3KJM9"/>
<evidence type="ECO:0000313" key="2">
    <source>
        <dbReference type="EMBL" id="MBW0581731.1"/>
    </source>
</evidence>